<feature type="domain" description="C2H2-type" evidence="12">
    <location>
        <begin position="280"/>
        <end position="307"/>
    </location>
</feature>
<dbReference type="FunFam" id="3.30.160.60:FF:000624">
    <property type="entry name" value="zinc finger protein 697"/>
    <property type="match status" value="2"/>
</dbReference>
<feature type="domain" description="C2H2-type" evidence="12">
    <location>
        <begin position="224"/>
        <end position="251"/>
    </location>
</feature>
<comment type="subcellular location">
    <subcellularLocation>
        <location evidence="1">Nucleus</location>
    </subcellularLocation>
</comment>
<dbReference type="Pfam" id="PF00096">
    <property type="entry name" value="zf-C2H2"/>
    <property type="match status" value="6"/>
</dbReference>
<dbReference type="PROSITE" id="PS00028">
    <property type="entry name" value="ZINC_FINGER_C2H2_1"/>
    <property type="match status" value="12"/>
</dbReference>
<dbReference type="Pfam" id="PF12874">
    <property type="entry name" value="zf-met"/>
    <property type="match status" value="1"/>
</dbReference>
<dbReference type="FunFam" id="3.30.160.60:FF:002343">
    <property type="entry name" value="Zinc finger protein 33A"/>
    <property type="match status" value="2"/>
</dbReference>
<keyword evidence="3" id="KW-0677">Repeat</keyword>
<evidence type="ECO:0000313" key="13">
    <source>
        <dbReference type="EMBL" id="KAG8186909.1"/>
    </source>
</evidence>
<keyword evidence="6" id="KW-0805">Transcription regulation</keyword>
<dbReference type="InterPro" id="IPR013087">
    <property type="entry name" value="Znf_C2H2_type"/>
</dbReference>
<dbReference type="SUPFAM" id="SSF57667">
    <property type="entry name" value="beta-beta-alpha zinc fingers"/>
    <property type="match status" value="7"/>
</dbReference>
<keyword evidence="8" id="KW-0804">Transcription</keyword>
<dbReference type="GO" id="GO:0006355">
    <property type="term" value="P:regulation of DNA-templated transcription"/>
    <property type="evidence" value="ECO:0007669"/>
    <property type="project" value="UniProtKB-ARBA"/>
</dbReference>
<feature type="domain" description="C2H2-type" evidence="12">
    <location>
        <begin position="308"/>
        <end position="335"/>
    </location>
</feature>
<dbReference type="InterPro" id="IPR036236">
    <property type="entry name" value="Znf_C2H2_sf"/>
</dbReference>
<keyword evidence="2" id="KW-0479">Metal-binding</keyword>
<comment type="caution">
    <text evidence="13">The sequence shown here is derived from an EMBL/GenBank/DDBJ whole genome shotgun (WGS) entry which is preliminary data.</text>
</comment>
<keyword evidence="5" id="KW-0862">Zinc</keyword>
<feature type="domain" description="C2H2-type" evidence="12">
    <location>
        <begin position="409"/>
        <end position="436"/>
    </location>
</feature>
<evidence type="ECO:0000313" key="14">
    <source>
        <dbReference type="Proteomes" id="UP000827092"/>
    </source>
</evidence>
<feature type="region of interest" description="Disordered" evidence="11">
    <location>
        <begin position="667"/>
        <end position="720"/>
    </location>
</feature>
<feature type="compositionally biased region" description="Basic residues" evidence="11">
    <location>
        <begin position="667"/>
        <end position="678"/>
    </location>
</feature>
<dbReference type="SMART" id="SM00355">
    <property type="entry name" value="ZnF_C2H2"/>
    <property type="match status" value="12"/>
</dbReference>
<keyword evidence="14" id="KW-1185">Reference proteome</keyword>
<feature type="region of interest" description="Disordered" evidence="11">
    <location>
        <begin position="567"/>
        <end position="641"/>
    </location>
</feature>
<dbReference type="PANTHER" id="PTHR24406">
    <property type="entry name" value="TRANSCRIPTIONAL REPRESSOR CTCFL-RELATED"/>
    <property type="match status" value="1"/>
</dbReference>
<dbReference type="GO" id="GO:0008270">
    <property type="term" value="F:zinc ion binding"/>
    <property type="evidence" value="ECO:0007669"/>
    <property type="project" value="UniProtKB-KW"/>
</dbReference>
<sequence length="768" mass="86695">MSNETEQLTTIQNPIVAHKVETSEEVHNLNNILQELVPLNSTESLQNNSNAIIIKNADENVALNAVCEVIDGKDMLGKEIMRVISSNIFCLENVKQEFSVTISNGTVEVSNTQFQCHQDLNLVYTEDYIPGGTTAIVAKNVQPQPGLNDVDVHRKYFTPAEKFRISHHTCDVCHKSFRKKSNLKRHYRSHTGDNPHICGECGSGFATRSRLKEHELTHTGLRPHKCDTCGKSFSRVSNLTRHLRTHSEEKPYQCDRCDGRFIEHARLQEHYLTHVGEKKFACDMCGKHFLKKFNLKRHRLTHTGNRPFACGNCGRGFSKKIYLLLHMETHEKEVSSGEADSAIETVASNCVVESDSVAYHDDSSGTNENQENKIFSCSECRRNYVKEQSLINHMRRHQRNGPGSTKRPLVCAVCNATFPHASRLREHLVSHSGAKLYACALCQRSFGRNSNLLRHLHTHTGDNRFACGVCGRRFGSNSRLKEHLTTHTGEMLYDCTVCGRNFRHSCGLQRHLMVHTGEKPHKCATCGKRFNRRGRLATHCKRHHSTSEPKFPNRVEPRLMNIIQNLEARVGSQGDSGEITAPNRMTRSCSKGKKYTDPDCETDESSEDLEDGTEKNNRKDGHKTKISKSKQKKTHSNHSSYELEELTINVTSANDEKQNPCIRTLSKRTVKSSTKKTKCTQSELKRRHSKEKSRFKSILHGSSLNSSPKRTNKDCSTVKSPGNIATVETVQNELELVEEQIEIEDASAYQTQVIGNDLDTIILIKAAS</sequence>
<dbReference type="EMBL" id="JAFNEN010000285">
    <property type="protein sequence ID" value="KAG8186909.1"/>
    <property type="molecule type" value="Genomic_DNA"/>
</dbReference>
<evidence type="ECO:0000256" key="6">
    <source>
        <dbReference type="ARBA" id="ARBA00023015"/>
    </source>
</evidence>
<feature type="domain" description="C2H2-type" evidence="12">
    <location>
        <begin position="168"/>
        <end position="195"/>
    </location>
</feature>
<feature type="compositionally biased region" description="Polar residues" evidence="11">
    <location>
        <begin position="700"/>
        <end position="720"/>
    </location>
</feature>
<accession>A0AAV6UT13</accession>
<reference evidence="13 14" key="1">
    <citation type="journal article" date="2022" name="Nat. Ecol. Evol.">
        <title>A masculinizing supergene underlies an exaggerated male reproductive morph in a spider.</title>
        <authorList>
            <person name="Hendrickx F."/>
            <person name="De Corte Z."/>
            <person name="Sonet G."/>
            <person name="Van Belleghem S.M."/>
            <person name="Kostlbacher S."/>
            <person name="Vangestel C."/>
        </authorList>
    </citation>
    <scope>NUCLEOTIDE SEQUENCE [LARGE SCALE GENOMIC DNA]</scope>
    <source>
        <strain evidence="13">W744_W776</strain>
    </source>
</reference>
<feature type="domain" description="C2H2-type" evidence="12">
    <location>
        <begin position="196"/>
        <end position="223"/>
    </location>
</feature>
<dbReference type="FunFam" id="3.30.160.60:FF:000045">
    <property type="entry name" value="ZFP69 zinc finger protein B"/>
    <property type="match status" value="1"/>
</dbReference>
<dbReference type="PROSITE" id="PS50157">
    <property type="entry name" value="ZINC_FINGER_C2H2_2"/>
    <property type="match status" value="12"/>
</dbReference>
<evidence type="ECO:0000256" key="1">
    <source>
        <dbReference type="ARBA" id="ARBA00004123"/>
    </source>
</evidence>
<evidence type="ECO:0000256" key="11">
    <source>
        <dbReference type="SAM" id="MobiDB-lite"/>
    </source>
</evidence>
<keyword evidence="9" id="KW-0539">Nucleus</keyword>
<protein>
    <recommendedName>
        <fullName evidence="12">C2H2-type domain-containing protein</fullName>
    </recommendedName>
</protein>
<dbReference type="InterPro" id="IPR050888">
    <property type="entry name" value="ZnF_C2H2-type_TF"/>
</dbReference>
<dbReference type="Gene3D" id="3.30.160.60">
    <property type="entry name" value="Classic Zinc Finger"/>
    <property type="match status" value="11"/>
</dbReference>
<evidence type="ECO:0000256" key="7">
    <source>
        <dbReference type="ARBA" id="ARBA00023125"/>
    </source>
</evidence>
<evidence type="ECO:0000256" key="8">
    <source>
        <dbReference type="ARBA" id="ARBA00023163"/>
    </source>
</evidence>
<feature type="domain" description="C2H2-type" evidence="12">
    <location>
        <begin position="465"/>
        <end position="492"/>
    </location>
</feature>
<feature type="domain" description="C2H2-type" evidence="12">
    <location>
        <begin position="375"/>
        <end position="402"/>
    </location>
</feature>
<feature type="compositionally biased region" description="Acidic residues" evidence="11">
    <location>
        <begin position="598"/>
        <end position="611"/>
    </location>
</feature>
<feature type="domain" description="C2H2-type" evidence="12">
    <location>
        <begin position="521"/>
        <end position="549"/>
    </location>
</feature>
<dbReference type="GO" id="GO:0003677">
    <property type="term" value="F:DNA binding"/>
    <property type="evidence" value="ECO:0007669"/>
    <property type="project" value="UniProtKB-KW"/>
</dbReference>
<feature type="domain" description="C2H2-type" evidence="12">
    <location>
        <begin position="252"/>
        <end position="279"/>
    </location>
</feature>
<evidence type="ECO:0000256" key="10">
    <source>
        <dbReference type="PROSITE-ProRule" id="PRU00042"/>
    </source>
</evidence>
<evidence type="ECO:0000256" key="4">
    <source>
        <dbReference type="ARBA" id="ARBA00022771"/>
    </source>
</evidence>
<evidence type="ECO:0000256" key="5">
    <source>
        <dbReference type="ARBA" id="ARBA00022833"/>
    </source>
</evidence>
<feature type="compositionally biased region" description="Basic residues" evidence="11">
    <location>
        <begin position="685"/>
        <end position="697"/>
    </location>
</feature>
<dbReference type="Pfam" id="PF13912">
    <property type="entry name" value="zf-C2H2_6"/>
    <property type="match status" value="1"/>
</dbReference>
<dbReference type="Proteomes" id="UP000827092">
    <property type="component" value="Unassembled WGS sequence"/>
</dbReference>
<evidence type="ECO:0000256" key="2">
    <source>
        <dbReference type="ARBA" id="ARBA00022723"/>
    </source>
</evidence>
<feature type="domain" description="C2H2-type" evidence="12">
    <location>
        <begin position="493"/>
        <end position="520"/>
    </location>
</feature>
<name>A0AAV6UT13_9ARAC</name>
<feature type="domain" description="C2H2-type" evidence="12">
    <location>
        <begin position="437"/>
        <end position="464"/>
    </location>
</feature>
<dbReference type="FunFam" id="3.30.160.60:FF:000495">
    <property type="entry name" value="zinc finger protein 668"/>
    <property type="match status" value="1"/>
</dbReference>
<evidence type="ECO:0000256" key="3">
    <source>
        <dbReference type="ARBA" id="ARBA00022737"/>
    </source>
</evidence>
<evidence type="ECO:0000259" key="12">
    <source>
        <dbReference type="PROSITE" id="PS50157"/>
    </source>
</evidence>
<proteinExistence type="predicted"/>
<organism evidence="13 14">
    <name type="scientific">Oedothorax gibbosus</name>
    <dbReference type="NCBI Taxonomy" id="931172"/>
    <lineage>
        <taxon>Eukaryota</taxon>
        <taxon>Metazoa</taxon>
        <taxon>Ecdysozoa</taxon>
        <taxon>Arthropoda</taxon>
        <taxon>Chelicerata</taxon>
        <taxon>Arachnida</taxon>
        <taxon>Araneae</taxon>
        <taxon>Araneomorphae</taxon>
        <taxon>Entelegynae</taxon>
        <taxon>Araneoidea</taxon>
        <taxon>Linyphiidae</taxon>
        <taxon>Erigoninae</taxon>
        <taxon>Oedothorax</taxon>
    </lineage>
</organism>
<keyword evidence="4 10" id="KW-0863">Zinc-finger</keyword>
<dbReference type="GO" id="GO:0005634">
    <property type="term" value="C:nucleus"/>
    <property type="evidence" value="ECO:0007669"/>
    <property type="project" value="UniProtKB-SubCell"/>
</dbReference>
<feature type="compositionally biased region" description="Basic residues" evidence="11">
    <location>
        <begin position="620"/>
        <end position="636"/>
    </location>
</feature>
<gene>
    <name evidence="13" type="ORF">JTE90_022877</name>
</gene>
<evidence type="ECO:0000256" key="9">
    <source>
        <dbReference type="ARBA" id="ARBA00023242"/>
    </source>
</evidence>
<dbReference type="FunFam" id="3.30.160.60:FF:001049">
    <property type="entry name" value="zinc finger protein 319"/>
    <property type="match status" value="2"/>
</dbReference>
<dbReference type="FunFam" id="3.30.160.60:FF:000145">
    <property type="entry name" value="Zinc finger protein 574"/>
    <property type="match status" value="1"/>
</dbReference>
<dbReference type="AlphaFoldDB" id="A0AAV6UT13"/>
<keyword evidence="7" id="KW-0238">DNA-binding</keyword>